<dbReference type="RefSeq" id="WP_152575148.1">
    <property type="nucleotide sequence ID" value="NZ_VIKU02000004.1"/>
</dbReference>
<evidence type="ECO:0000313" key="2">
    <source>
        <dbReference type="Proteomes" id="UP000707206"/>
    </source>
</evidence>
<comment type="caution">
    <text evidence="1">The sequence shown here is derived from an EMBL/GenBank/DDBJ whole genome shotgun (WGS) entry which is preliminary data.</text>
</comment>
<evidence type="ECO:0000313" key="1">
    <source>
        <dbReference type="EMBL" id="NHF60657.1"/>
    </source>
</evidence>
<organism evidence="1 2">
    <name type="scientific">Pelagihabitans pacificus</name>
    <dbReference type="NCBI Taxonomy" id="2696054"/>
    <lineage>
        <taxon>Bacteria</taxon>
        <taxon>Pseudomonadati</taxon>
        <taxon>Bacteroidota</taxon>
        <taxon>Flavobacteriia</taxon>
        <taxon>Flavobacteriales</taxon>
        <taxon>Flavobacteriaceae</taxon>
        <taxon>Pelagihabitans</taxon>
    </lineage>
</organism>
<accession>A0A967B018</accession>
<gene>
    <name evidence="1" type="ORF">FK220_014980</name>
</gene>
<sequence>MKNRLTAIALVGMTMMLGCTQSKYTQLVKEEMASGVTYDSLFLGLKLGQTKRQFFDLCWQLNLEKKVTNSEAQLVQYQLPSKDDATSVDDITMLFYGDFDDQNKMIGMDLQFYYDAWSIWNKELQSDQLVHTLKDTLQKWYPGNEFIKIPMKKDSMELWVKVDGNRRIVIRPLDDKRIVKARIDDLRYVLEK</sequence>
<proteinExistence type="predicted"/>
<name>A0A967B018_9FLAO</name>
<dbReference type="AlphaFoldDB" id="A0A967B018"/>
<reference evidence="1" key="1">
    <citation type="submission" date="2019-07" db="EMBL/GenBank/DDBJ databases">
        <authorList>
            <person name="De-Chao Zhang Q."/>
        </authorList>
    </citation>
    <scope>NUCLEOTIDE SEQUENCE</scope>
    <source>
        <strain evidence="1">TP-CH-4</strain>
    </source>
</reference>
<reference evidence="1" key="2">
    <citation type="submission" date="2020-03" db="EMBL/GenBank/DDBJ databases">
        <title>Flavobacteriaceae bacterium strain TP-CH-4, a member of the family Flavobacteriaceae isolated from a deep-sea seamount.</title>
        <authorList>
            <person name="Zhang D.-C."/>
        </authorList>
    </citation>
    <scope>NUCLEOTIDE SEQUENCE</scope>
    <source>
        <strain evidence="1">TP-CH-4</strain>
    </source>
</reference>
<keyword evidence="2" id="KW-1185">Reference proteome</keyword>
<protein>
    <submittedName>
        <fullName evidence="1">Uncharacterized protein</fullName>
    </submittedName>
</protein>
<dbReference type="EMBL" id="VIKU02000004">
    <property type="protein sequence ID" value="NHF60657.1"/>
    <property type="molecule type" value="Genomic_DNA"/>
</dbReference>
<dbReference type="Proteomes" id="UP000707206">
    <property type="component" value="Unassembled WGS sequence"/>
</dbReference>
<dbReference type="PROSITE" id="PS51257">
    <property type="entry name" value="PROKAR_LIPOPROTEIN"/>
    <property type="match status" value="1"/>
</dbReference>